<feature type="domain" description="Transglycosylase SLT" evidence="2">
    <location>
        <begin position="73"/>
        <end position="169"/>
    </location>
</feature>
<dbReference type="HOGENOM" id="CLU_065765_1_1_4"/>
<sequence length="194" mass="20804" precursor="true">MPMRRFVFAAMIACGAGNCVCEALAGERVEMWVGGTHDADANHAIDQPLIVEFGEPHGDTRAALSKVLAWTSLVEQIAKRIGVDHALVMAVIDVESGGNPLAVSLKGARGLMQLMPQTGMLQGVNDLFDPYQNVLAGVRLLDTHIATFGDVSLALAAYNAGEGAVRKYGGAIPPYAQTQKYVKRVMQRLAAYRH</sequence>
<dbReference type="InterPro" id="IPR008258">
    <property type="entry name" value="Transglycosylase_SLT_dom_1"/>
</dbReference>
<accession>B2JQC5</accession>
<dbReference type="GO" id="GO:0000270">
    <property type="term" value="P:peptidoglycan metabolic process"/>
    <property type="evidence" value="ECO:0007669"/>
    <property type="project" value="InterPro"/>
</dbReference>
<dbReference type="Gene3D" id="1.10.530.10">
    <property type="match status" value="1"/>
</dbReference>
<name>B2JQC5_PARP8</name>
<evidence type="ECO:0000256" key="1">
    <source>
        <dbReference type="ARBA" id="ARBA00007734"/>
    </source>
</evidence>
<protein>
    <submittedName>
        <fullName evidence="3">Lytic transglycosylase catalytic</fullName>
    </submittedName>
</protein>
<dbReference type="InterPro" id="IPR000189">
    <property type="entry name" value="Transglyc_AS"/>
</dbReference>
<dbReference type="STRING" id="391038.Bphy_4351"/>
<gene>
    <name evidence="3" type="ordered locus">Bphy_4351</name>
</gene>
<dbReference type="InterPro" id="IPR023346">
    <property type="entry name" value="Lysozyme-like_dom_sf"/>
</dbReference>
<dbReference type="CAZy" id="GH23">
    <property type="family name" value="Glycoside Hydrolase Family 23"/>
</dbReference>
<dbReference type="KEGG" id="bph:Bphy_4351"/>
<organism evidence="3 4">
    <name type="scientific">Paraburkholderia phymatum (strain DSM 17167 / CIP 108236 / LMG 21445 / STM815)</name>
    <name type="common">Burkholderia phymatum</name>
    <dbReference type="NCBI Taxonomy" id="391038"/>
    <lineage>
        <taxon>Bacteria</taxon>
        <taxon>Pseudomonadati</taxon>
        <taxon>Pseudomonadota</taxon>
        <taxon>Betaproteobacteria</taxon>
        <taxon>Burkholderiales</taxon>
        <taxon>Burkholderiaceae</taxon>
        <taxon>Paraburkholderia</taxon>
    </lineage>
</organism>
<keyword evidence="4" id="KW-1185">Reference proteome</keyword>
<dbReference type="Proteomes" id="UP000001192">
    <property type="component" value="Chromosome 2"/>
</dbReference>
<proteinExistence type="inferred from homology"/>
<dbReference type="Pfam" id="PF01464">
    <property type="entry name" value="SLT"/>
    <property type="match status" value="1"/>
</dbReference>
<reference evidence="4" key="1">
    <citation type="journal article" date="2014" name="Stand. Genomic Sci.">
        <title>Complete genome sequence of Burkholderia phymatum STM815(T), a broad host range and efficient nitrogen-fixing symbiont of Mimosa species.</title>
        <authorList>
            <person name="Moulin L."/>
            <person name="Klonowska A."/>
            <person name="Caroline B."/>
            <person name="Booth K."/>
            <person name="Vriezen J.A."/>
            <person name="Melkonian R."/>
            <person name="James E.K."/>
            <person name="Young J.P."/>
            <person name="Bena G."/>
            <person name="Hauser L."/>
            <person name="Land M."/>
            <person name="Kyrpides N."/>
            <person name="Bruce D."/>
            <person name="Chain P."/>
            <person name="Copeland A."/>
            <person name="Pitluck S."/>
            <person name="Woyke T."/>
            <person name="Lizotte-Waniewski M."/>
            <person name="Bristow J."/>
            <person name="Riley M."/>
        </authorList>
    </citation>
    <scope>NUCLEOTIDE SEQUENCE [LARGE SCALE GENOMIC DNA]</scope>
    <source>
        <strain evidence="4">DSM 17167 / CIP 108236 / LMG 21445 / STM815</strain>
    </source>
</reference>
<dbReference type="GO" id="GO:0008933">
    <property type="term" value="F:peptidoglycan lytic transglycosylase activity"/>
    <property type="evidence" value="ECO:0007669"/>
    <property type="project" value="InterPro"/>
</dbReference>
<dbReference type="EMBL" id="CP001044">
    <property type="protein sequence ID" value="ACC73466.1"/>
    <property type="molecule type" value="Genomic_DNA"/>
</dbReference>
<dbReference type="CDD" id="cd00254">
    <property type="entry name" value="LT-like"/>
    <property type="match status" value="1"/>
</dbReference>
<dbReference type="AlphaFoldDB" id="B2JQC5"/>
<dbReference type="GO" id="GO:0016020">
    <property type="term" value="C:membrane"/>
    <property type="evidence" value="ECO:0007669"/>
    <property type="project" value="InterPro"/>
</dbReference>
<evidence type="ECO:0000259" key="2">
    <source>
        <dbReference type="Pfam" id="PF01464"/>
    </source>
</evidence>
<dbReference type="PANTHER" id="PTHR37423">
    <property type="entry name" value="SOLUBLE LYTIC MUREIN TRANSGLYCOSYLASE-RELATED"/>
    <property type="match status" value="1"/>
</dbReference>
<dbReference type="eggNOG" id="COG0741">
    <property type="taxonomic scope" value="Bacteria"/>
</dbReference>
<dbReference type="PROSITE" id="PS00922">
    <property type="entry name" value="TRANSGLYCOSYLASE"/>
    <property type="match status" value="1"/>
</dbReference>
<evidence type="ECO:0000313" key="4">
    <source>
        <dbReference type="Proteomes" id="UP000001192"/>
    </source>
</evidence>
<dbReference type="PANTHER" id="PTHR37423:SF2">
    <property type="entry name" value="MEMBRANE-BOUND LYTIC MUREIN TRANSGLYCOSYLASE C"/>
    <property type="match status" value="1"/>
</dbReference>
<dbReference type="SUPFAM" id="SSF53955">
    <property type="entry name" value="Lysozyme-like"/>
    <property type="match status" value="1"/>
</dbReference>
<comment type="similarity">
    <text evidence="1">Belongs to the transglycosylase Slt family.</text>
</comment>
<evidence type="ECO:0000313" key="3">
    <source>
        <dbReference type="EMBL" id="ACC73466.1"/>
    </source>
</evidence>